<evidence type="ECO:0000256" key="16">
    <source>
        <dbReference type="PIRSR" id="PIRSR600823-1"/>
    </source>
</evidence>
<evidence type="ECO:0000256" key="6">
    <source>
        <dbReference type="ARBA" id="ARBA00022559"/>
    </source>
</evidence>
<keyword evidence="10 18" id="KW-0106">Calcium</keyword>
<evidence type="ECO:0000256" key="21">
    <source>
        <dbReference type="RuleBase" id="RU362060"/>
    </source>
</evidence>
<feature type="binding site" evidence="18">
    <location>
        <position position="240"/>
    </location>
    <ligand>
        <name>Ca(2+)</name>
        <dbReference type="ChEBI" id="CHEBI:29108"/>
        <label>2</label>
    </ligand>
</feature>
<keyword evidence="15 21" id="KW-0376">Hydrogen peroxide</keyword>
<evidence type="ECO:0000256" key="10">
    <source>
        <dbReference type="ARBA" id="ARBA00022837"/>
    </source>
</evidence>
<dbReference type="InterPro" id="IPR019793">
    <property type="entry name" value="Peroxidases_heam-ligand_BS"/>
</dbReference>
<keyword evidence="11 21" id="KW-0560">Oxidoreductase</keyword>
<feature type="binding site" evidence="18">
    <location>
        <position position="75"/>
    </location>
    <ligand>
        <name>Ca(2+)</name>
        <dbReference type="ChEBI" id="CHEBI:29108"/>
        <label>1</label>
    </ligand>
</feature>
<feature type="signal peptide" evidence="21">
    <location>
        <begin position="1"/>
        <end position="20"/>
    </location>
</feature>
<feature type="disulfide bond" evidence="20">
    <location>
        <begin position="34"/>
        <end position="114"/>
    </location>
</feature>
<reference evidence="23 24" key="1">
    <citation type="journal article" date="2022" name="Nat. Genet.">
        <title>Improved pea reference genome and pan-genome highlight genomic features and evolutionary characteristics.</title>
        <authorList>
            <person name="Yang T."/>
            <person name="Liu R."/>
            <person name="Luo Y."/>
            <person name="Hu S."/>
            <person name="Wang D."/>
            <person name="Wang C."/>
            <person name="Pandey M.K."/>
            <person name="Ge S."/>
            <person name="Xu Q."/>
            <person name="Li N."/>
            <person name="Li G."/>
            <person name="Huang Y."/>
            <person name="Saxena R.K."/>
            <person name="Ji Y."/>
            <person name="Li M."/>
            <person name="Yan X."/>
            <person name="He Y."/>
            <person name="Liu Y."/>
            <person name="Wang X."/>
            <person name="Xiang C."/>
            <person name="Varshney R.K."/>
            <person name="Ding H."/>
            <person name="Gao S."/>
            <person name="Zong X."/>
        </authorList>
    </citation>
    <scope>NUCLEOTIDE SEQUENCE [LARGE SCALE GENOMIC DNA]</scope>
    <source>
        <strain evidence="23 24">cv. Zhongwan 6</strain>
    </source>
</reference>
<dbReference type="GO" id="GO:0046872">
    <property type="term" value="F:metal ion binding"/>
    <property type="evidence" value="ECO:0007669"/>
    <property type="project" value="UniProtKB-UniRule"/>
</dbReference>
<comment type="similarity">
    <text evidence="21">Belongs to the peroxidase family. Classical plant (class III) peroxidase subfamily.</text>
</comment>
<dbReference type="InterPro" id="IPR002016">
    <property type="entry name" value="Haem_peroxidase"/>
</dbReference>
<keyword evidence="12 18" id="KW-0408">Iron</keyword>
<organism evidence="23 24">
    <name type="scientific">Pisum sativum</name>
    <name type="common">Garden pea</name>
    <name type="synonym">Lathyrus oleraceus</name>
    <dbReference type="NCBI Taxonomy" id="3888"/>
    <lineage>
        <taxon>Eukaryota</taxon>
        <taxon>Viridiplantae</taxon>
        <taxon>Streptophyta</taxon>
        <taxon>Embryophyta</taxon>
        <taxon>Tracheophyta</taxon>
        <taxon>Spermatophyta</taxon>
        <taxon>Magnoliopsida</taxon>
        <taxon>eudicotyledons</taxon>
        <taxon>Gunneridae</taxon>
        <taxon>Pentapetalae</taxon>
        <taxon>rosids</taxon>
        <taxon>fabids</taxon>
        <taxon>Fabales</taxon>
        <taxon>Fabaceae</taxon>
        <taxon>Papilionoideae</taxon>
        <taxon>50 kb inversion clade</taxon>
        <taxon>NPAAA clade</taxon>
        <taxon>Hologalegina</taxon>
        <taxon>IRL clade</taxon>
        <taxon>Fabeae</taxon>
        <taxon>Lathyrus</taxon>
    </lineage>
</organism>
<comment type="subcellular location">
    <subcellularLocation>
        <location evidence="21">Secreted</location>
    </subcellularLocation>
</comment>
<dbReference type="PROSITE" id="PS50873">
    <property type="entry name" value="PEROXIDASE_4"/>
    <property type="match status" value="1"/>
</dbReference>
<evidence type="ECO:0000256" key="4">
    <source>
        <dbReference type="ARBA" id="ARBA00012313"/>
    </source>
</evidence>
<dbReference type="PRINTS" id="PR00458">
    <property type="entry name" value="PEROXIDASE"/>
</dbReference>
<feature type="binding site" evidence="18">
    <location>
        <position position="73"/>
    </location>
    <ligand>
        <name>Ca(2+)</name>
        <dbReference type="ChEBI" id="CHEBI:29108"/>
        <label>1</label>
    </ligand>
</feature>
<keyword evidence="8 18" id="KW-0479">Metal-binding</keyword>
<dbReference type="PROSITE" id="PS00435">
    <property type="entry name" value="PEROXIDASE_1"/>
    <property type="match status" value="1"/>
</dbReference>
<feature type="active site" description="Proton acceptor" evidence="16">
    <location>
        <position position="65"/>
    </location>
</feature>
<evidence type="ECO:0000256" key="15">
    <source>
        <dbReference type="ARBA" id="ARBA00023324"/>
    </source>
</evidence>
<dbReference type="InterPro" id="IPR019794">
    <property type="entry name" value="Peroxidases_AS"/>
</dbReference>
<comment type="cofactor">
    <cofactor evidence="18 21">
        <name>heme b</name>
        <dbReference type="ChEBI" id="CHEBI:60344"/>
    </cofactor>
    <text evidence="18 21">Binds 1 heme b (iron(II)-protoporphyrin IX) group per subunit.</text>
</comment>
<keyword evidence="13 20" id="KW-1015">Disulfide bond</keyword>
<feature type="disulfide bond" evidence="20">
    <location>
        <begin position="67"/>
        <end position="72"/>
    </location>
</feature>
<feature type="binding site" description="axial binding residue" evidence="18">
    <location>
        <position position="192"/>
    </location>
    <ligand>
        <name>heme b</name>
        <dbReference type="ChEBI" id="CHEBI:60344"/>
    </ligand>
    <ligandPart>
        <name>Fe</name>
        <dbReference type="ChEBI" id="CHEBI:18248"/>
    </ligandPart>
</feature>
<comment type="caution">
    <text evidence="23">The sequence shown here is derived from an EMBL/GenBank/DDBJ whole genome shotgun (WGS) entry which is preliminary data.</text>
</comment>
<feature type="binding site" evidence="18">
    <location>
        <position position="66"/>
    </location>
    <ligand>
        <name>Ca(2+)</name>
        <dbReference type="ChEBI" id="CHEBI:29108"/>
        <label>1</label>
    </ligand>
</feature>
<dbReference type="Proteomes" id="UP001058974">
    <property type="component" value="Chromosome 5"/>
</dbReference>
<dbReference type="PRINTS" id="PR00461">
    <property type="entry name" value="PLPEROXIDASE"/>
</dbReference>
<evidence type="ECO:0000259" key="22">
    <source>
        <dbReference type="PROSITE" id="PS50873"/>
    </source>
</evidence>
<evidence type="ECO:0000256" key="5">
    <source>
        <dbReference type="ARBA" id="ARBA00022525"/>
    </source>
</evidence>
<evidence type="ECO:0000256" key="14">
    <source>
        <dbReference type="ARBA" id="ARBA00023180"/>
    </source>
</evidence>
<dbReference type="GO" id="GO:0042744">
    <property type="term" value="P:hydrogen peroxide catabolic process"/>
    <property type="evidence" value="ECO:0007669"/>
    <property type="project" value="UniProtKB-KW"/>
</dbReference>
<comment type="function">
    <text evidence="2">Removal of H(2)O(2), oxidation of toxic reductants, biosynthesis and degradation of lignin, suberization, auxin catabolism, response to environmental stresses such as wounding, pathogen attack and oxidative stress. These functions might be dependent on each isozyme/isoform in each plant tissue.</text>
</comment>
<evidence type="ECO:0000256" key="3">
    <source>
        <dbReference type="ARBA" id="ARBA00006873"/>
    </source>
</evidence>
<evidence type="ECO:0000256" key="7">
    <source>
        <dbReference type="ARBA" id="ARBA00022617"/>
    </source>
</evidence>
<keyword evidence="9 21" id="KW-0732">Signal</keyword>
<dbReference type="FunFam" id="1.10.520.10:FF:000001">
    <property type="entry name" value="Peroxidase"/>
    <property type="match status" value="1"/>
</dbReference>
<evidence type="ECO:0000256" key="1">
    <source>
        <dbReference type="ARBA" id="ARBA00000189"/>
    </source>
</evidence>
<feature type="binding site" evidence="17">
    <location>
        <position position="162"/>
    </location>
    <ligand>
        <name>substrate</name>
    </ligand>
</feature>
<feature type="binding site" evidence="18">
    <location>
        <position position="237"/>
    </location>
    <ligand>
        <name>Ca(2+)</name>
        <dbReference type="ChEBI" id="CHEBI:29108"/>
        <label>2</label>
    </ligand>
</feature>
<dbReference type="SUPFAM" id="SSF48113">
    <property type="entry name" value="Heme-dependent peroxidases"/>
    <property type="match status" value="1"/>
</dbReference>
<sequence>MASYYFLLFVLVTAFALSEADDNKLCTYFYSDSCPKLLSIVNRGVIKAIRNEARIGASLLRLHFHDCFVNGCDGSILLDDTNSFVGEKTAAPNNNSARGFDVIDDIKANVEKACPSTVSCADILALAARDSVVNLGGPSWEVGLGRRDSITASRADANRYIPGPFLNLDKLKENFAKQGLSEKDLVALSGAHTIGLTRCSLFRPHIYNDSNIDPSFAKSLQSKCPRTGNDNVYQPFDFQTPTHFDNLYYKHLLAKKGLVHSDQELFNGNPTTDKLVQKYANDNEEFFEAFAEGMVKMSNLNPLTGSKGQIRINCRKNN</sequence>
<dbReference type="Gene3D" id="1.10.520.10">
    <property type="match status" value="1"/>
</dbReference>
<dbReference type="CDD" id="cd00693">
    <property type="entry name" value="secretory_peroxidase"/>
    <property type="match status" value="1"/>
</dbReference>
<dbReference type="EC" id="1.11.1.7" evidence="4 21"/>
<feature type="domain" description="Plant heme peroxidase family profile" evidence="22">
    <location>
        <begin position="24"/>
        <end position="318"/>
    </location>
</feature>
<evidence type="ECO:0000256" key="20">
    <source>
        <dbReference type="PIRSR" id="PIRSR600823-5"/>
    </source>
</evidence>
<dbReference type="PANTHER" id="PTHR31388">
    <property type="entry name" value="PEROXIDASE 72-RELATED"/>
    <property type="match status" value="1"/>
</dbReference>
<dbReference type="GO" id="GO:0140825">
    <property type="term" value="F:lactoperoxidase activity"/>
    <property type="evidence" value="ECO:0007669"/>
    <property type="project" value="UniProtKB-EC"/>
</dbReference>
<keyword evidence="14" id="KW-0325">Glycoprotein</keyword>
<evidence type="ECO:0000313" key="24">
    <source>
        <dbReference type="Proteomes" id="UP001058974"/>
    </source>
</evidence>
<evidence type="ECO:0000256" key="9">
    <source>
        <dbReference type="ARBA" id="ARBA00022729"/>
    </source>
</evidence>
<evidence type="ECO:0000313" key="23">
    <source>
        <dbReference type="EMBL" id="KAI5407785.1"/>
    </source>
</evidence>
<feature type="binding site" evidence="18">
    <location>
        <position position="87"/>
    </location>
    <ligand>
        <name>Ca(2+)</name>
        <dbReference type="ChEBI" id="CHEBI:29108"/>
        <label>1</label>
    </ligand>
</feature>
<dbReference type="InterPro" id="IPR010255">
    <property type="entry name" value="Haem_peroxidase_sf"/>
</dbReference>
<dbReference type="EMBL" id="JAMSHJ010000005">
    <property type="protein sequence ID" value="KAI5407785.1"/>
    <property type="molecule type" value="Genomic_DNA"/>
</dbReference>
<dbReference type="InterPro" id="IPR000823">
    <property type="entry name" value="Peroxidase_pln"/>
</dbReference>
<evidence type="ECO:0000256" key="2">
    <source>
        <dbReference type="ARBA" id="ARBA00002322"/>
    </source>
</evidence>
<dbReference type="FunFam" id="1.10.420.10:FF:000006">
    <property type="entry name" value="Peroxidase"/>
    <property type="match status" value="1"/>
</dbReference>
<evidence type="ECO:0000256" key="19">
    <source>
        <dbReference type="PIRSR" id="PIRSR600823-4"/>
    </source>
</evidence>
<dbReference type="Pfam" id="PF00141">
    <property type="entry name" value="peroxidase"/>
    <property type="match status" value="1"/>
</dbReference>
<feature type="disulfide bond" evidence="20">
    <location>
        <begin position="120"/>
        <end position="314"/>
    </location>
</feature>
<dbReference type="PANTHER" id="PTHR31388:SF264">
    <property type="entry name" value="PEROXIDASE 59"/>
    <property type="match status" value="1"/>
</dbReference>
<dbReference type="PROSITE" id="PS00436">
    <property type="entry name" value="PEROXIDASE_2"/>
    <property type="match status" value="1"/>
</dbReference>
<comment type="cofactor">
    <cofactor evidence="18 21">
        <name>Ca(2+)</name>
        <dbReference type="ChEBI" id="CHEBI:29108"/>
    </cofactor>
    <text evidence="18 21">Binds 2 calcium ions per subunit.</text>
</comment>
<evidence type="ECO:0000256" key="11">
    <source>
        <dbReference type="ARBA" id="ARBA00023002"/>
    </source>
</evidence>
<dbReference type="AlphaFoldDB" id="A0A9D4WW43"/>
<feature type="binding site" evidence="18">
    <location>
        <position position="71"/>
    </location>
    <ligand>
        <name>Ca(2+)</name>
        <dbReference type="ChEBI" id="CHEBI:29108"/>
        <label>1</label>
    </ligand>
</feature>
<feature type="site" description="Transition state stabilizer" evidence="19">
    <location>
        <position position="61"/>
    </location>
</feature>
<dbReference type="GO" id="GO:0005576">
    <property type="term" value="C:extracellular region"/>
    <property type="evidence" value="ECO:0007669"/>
    <property type="project" value="UniProtKB-SubCell"/>
</dbReference>
<dbReference type="Gramene" id="Psat05G0386100-T1">
    <property type="protein sequence ID" value="KAI5407785.1"/>
    <property type="gene ID" value="KIW84_053861"/>
</dbReference>
<evidence type="ECO:0000256" key="12">
    <source>
        <dbReference type="ARBA" id="ARBA00023004"/>
    </source>
</evidence>
<keyword evidence="24" id="KW-1185">Reference proteome</keyword>
<dbReference type="InterPro" id="IPR033905">
    <property type="entry name" value="Secretory_peroxidase"/>
</dbReference>
<accession>A0A9D4WW43</accession>
<dbReference type="GO" id="GO:0020037">
    <property type="term" value="F:heme binding"/>
    <property type="evidence" value="ECO:0007669"/>
    <property type="project" value="UniProtKB-UniRule"/>
</dbReference>
<keyword evidence="5 21" id="KW-0964">Secreted</keyword>
<evidence type="ECO:0000256" key="17">
    <source>
        <dbReference type="PIRSR" id="PIRSR600823-2"/>
    </source>
</evidence>
<feature type="binding site" evidence="18">
    <location>
        <position position="69"/>
    </location>
    <ligand>
        <name>Ca(2+)</name>
        <dbReference type="ChEBI" id="CHEBI:29108"/>
        <label>1</label>
    </ligand>
</feature>
<comment type="similarity">
    <text evidence="3">Belongs to the peroxidase family. Ascorbate peroxidase subfamily.</text>
</comment>
<keyword evidence="6 21" id="KW-0575">Peroxidase</keyword>
<evidence type="ECO:0000256" key="18">
    <source>
        <dbReference type="PIRSR" id="PIRSR600823-3"/>
    </source>
</evidence>
<dbReference type="Gene3D" id="1.10.420.10">
    <property type="entry name" value="Peroxidase, domain 2"/>
    <property type="match status" value="1"/>
</dbReference>
<keyword evidence="7 21" id="KW-0349">Heme</keyword>
<evidence type="ECO:0000256" key="13">
    <source>
        <dbReference type="ARBA" id="ARBA00023157"/>
    </source>
</evidence>
<feature type="disulfide bond" evidence="20">
    <location>
        <begin position="199"/>
        <end position="224"/>
    </location>
</feature>
<feature type="binding site" evidence="18">
    <location>
        <position position="245"/>
    </location>
    <ligand>
        <name>Ca(2+)</name>
        <dbReference type="ChEBI" id="CHEBI:29108"/>
        <label>2</label>
    </ligand>
</feature>
<proteinExistence type="inferred from homology"/>
<gene>
    <name evidence="23" type="ORF">KIW84_053861</name>
</gene>
<protein>
    <recommendedName>
        <fullName evidence="4 21">Peroxidase</fullName>
        <ecNumber evidence="4 21">1.11.1.7</ecNumber>
    </recommendedName>
</protein>
<dbReference type="GO" id="GO:0006979">
    <property type="term" value="P:response to oxidative stress"/>
    <property type="evidence" value="ECO:0007669"/>
    <property type="project" value="UniProtKB-UniRule"/>
</dbReference>
<comment type="catalytic activity">
    <reaction evidence="1 21">
        <text>2 a phenolic donor + H2O2 = 2 a phenolic radical donor + 2 H2O</text>
        <dbReference type="Rhea" id="RHEA:56136"/>
        <dbReference type="ChEBI" id="CHEBI:15377"/>
        <dbReference type="ChEBI" id="CHEBI:16240"/>
        <dbReference type="ChEBI" id="CHEBI:139520"/>
        <dbReference type="ChEBI" id="CHEBI:139521"/>
        <dbReference type="EC" id="1.11.1.7"/>
    </reaction>
</comment>
<feature type="binding site" evidence="18">
    <location>
        <position position="193"/>
    </location>
    <ligand>
        <name>Ca(2+)</name>
        <dbReference type="ChEBI" id="CHEBI:29108"/>
        <label>2</label>
    </ligand>
</feature>
<evidence type="ECO:0000256" key="8">
    <source>
        <dbReference type="ARBA" id="ARBA00022723"/>
    </source>
</evidence>
<feature type="chain" id="PRO_5039741474" description="Peroxidase" evidence="21">
    <location>
        <begin position="21"/>
        <end position="318"/>
    </location>
</feature>
<name>A0A9D4WW43_PEA</name>
<dbReference type="OrthoDB" id="2113341at2759"/>